<sequence length="369" mass="40151">MSLAQSIRVNKPPTIFSTILSGLTQAASEPLVTGGLLCLLTRGSTQLRAQLLAPFGITSSLFANDPESIARLAAVVTALKVLTTAGVLRRINEALNRLAWNNWRLKRSGADWQFGPEKKEVILITGASSGFGYLMAMELSKHARIIALNRSPLPADLEALPDVHFYQCDVGDISALETVCEQVKKDFGTISVLINNAGYGIGKTVLETTNAEDERLFRVNLLSQMVLIRAFLPAMLAQEKGHVVSIASMASFVVPPNMVNYCISKIGALYLTEGLRAECLTRYPGGSFICNTSIHPGWHKTGIDKDGMLAKLGIIEDPPEPVIDAVVDQVLNGKSGMICIPKHHQRDSLLRFWPRWAQDLKFGLVGSGE</sequence>
<dbReference type="Pfam" id="PF00106">
    <property type="entry name" value="adh_short"/>
    <property type="match status" value="1"/>
</dbReference>
<evidence type="ECO:0000256" key="3">
    <source>
        <dbReference type="ARBA" id="ARBA00023002"/>
    </source>
</evidence>
<dbReference type="AlphaFoldDB" id="A0A177DGA3"/>
<organism evidence="5 6">
    <name type="scientific">Alternaria alternata</name>
    <name type="common">Alternaria rot fungus</name>
    <name type="synonym">Torula alternata</name>
    <dbReference type="NCBI Taxonomy" id="5599"/>
    <lineage>
        <taxon>Eukaryota</taxon>
        <taxon>Fungi</taxon>
        <taxon>Dikarya</taxon>
        <taxon>Ascomycota</taxon>
        <taxon>Pezizomycotina</taxon>
        <taxon>Dothideomycetes</taxon>
        <taxon>Pleosporomycetidae</taxon>
        <taxon>Pleosporales</taxon>
        <taxon>Pleosporineae</taxon>
        <taxon>Pleosporaceae</taxon>
        <taxon>Alternaria</taxon>
        <taxon>Alternaria sect. Alternaria</taxon>
        <taxon>Alternaria alternata complex</taxon>
    </lineage>
</organism>
<dbReference type="PRINTS" id="PR00080">
    <property type="entry name" value="SDRFAMILY"/>
</dbReference>
<accession>A0A177DGA3</accession>
<dbReference type="PANTHER" id="PTHR24322:SF736">
    <property type="entry name" value="RETINOL DEHYDROGENASE 10"/>
    <property type="match status" value="1"/>
</dbReference>
<evidence type="ECO:0000256" key="2">
    <source>
        <dbReference type="ARBA" id="ARBA00022857"/>
    </source>
</evidence>
<dbReference type="KEGG" id="aalt:CC77DRAFT_938955"/>
<dbReference type="Gene3D" id="3.40.50.720">
    <property type="entry name" value="NAD(P)-binding Rossmann-like Domain"/>
    <property type="match status" value="1"/>
</dbReference>
<dbReference type="PANTHER" id="PTHR24322">
    <property type="entry name" value="PKSB"/>
    <property type="match status" value="1"/>
</dbReference>
<evidence type="ECO:0000313" key="6">
    <source>
        <dbReference type="Proteomes" id="UP000077248"/>
    </source>
</evidence>
<evidence type="ECO:0000256" key="4">
    <source>
        <dbReference type="RuleBase" id="RU000363"/>
    </source>
</evidence>
<keyword evidence="3" id="KW-0560">Oxidoreductase</keyword>
<dbReference type="RefSeq" id="XP_018384315.1">
    <property type="nucleotide sequence ID" value="XM_018534650.1"/>
</dbReference>
<dbReference type="SUPFAM" id="SSF51735">
    <property type="entry name" value="NAD(P)-binding Rossmann-fold domains"/>
    <property type="match status" value="1"/>
</dbReference>
<reference evidence="5 6" key="1">
    <citation type="submission" date="2016-05" db="EMBL/GenBank/DDBJ databases">
        <title>Comparative analysis of secretome profiles of manganese(II)-oxidizing ascomycete fungi.</title>
        <authorList>
            <consortium name="DOE Joint Genome Institute"/>
            <person name="Zeiner C.A."/>
            <person name="Purvine S.O."/>
            <person name="Zink E.M."/>
            <person name="Wu S."/>
            <person name="Pasa-Tolic L."/>
            <person name="Chaput D.L."/>
            <person name="Haridas S."/>
            <person name="Grigoriev I.V."/>
            <person name="Santelli C.M."/>
            <person name="Hansel C.M."/>
        </authorList>
    </citation>
    <scope>NUCLEOTIDE SEQUENCE [LARGE SCALE GENOMIC DNA]</scope>
    <source>
        <strain evidence="5 6">SRC1lrK2f</strain>
    </source>
</reference>
<dbReference type="GeneID" id="29120244"/>
<proteinExistence type="inferred from homology"/>
<dbReference type="VEuPathDB" id="FungiDB:CC77DRAFT_938955"/>
<dbReference type="InterPro" id="IPR002347">
    <property type="entry name" value="SDR_fam"/>
</dbReference>
<comment type="similarity">
    <text evidence="1 4">Belongs to the short-chain dehydrogenases/reductases (SDR) family.</text>
</comment>
<dbReference type="EMBL" id="KV441482">
    <property type="protein sequence ID" value="OAG18894.1"/>
    <property type="molecule type" value="Genomic_DNA"/>
</dbReference>
<gene>
    <name evidence="5" type="ORF">CC77DRAFT_938955</name>
</gene>
<keyword evidence="6" id="KW-1185">Reference proteome</keyword>
<keyword evidence="2" id="KW-0521">NADP</keyword>
<dbReference type="PRINTS" id="PR00081">
    <property type="entry name" value="GDHRDH"/>
</dbReference>
<name>A0A177DGA3_ALTAL</name>
<evidence type="ECO:0000256" key="1">
    <source>
        <dbReference type="ARBA" id="ARBA00006484"/>
    </source>
</evidence>
<dbReference type="PROSITE" id="PS00061">
    <property type="entry name" value="ADH_SHORT"/>
    <property type="match status" value="1"/>
</dbReference>
<protein>
    <submittedName>
        <fullName evidence="5">NAD(P)-binding protein</fullName>
    </submittedName>
</protein>
<dbReference type="Proteomes" id="UP000077248">
    <property type="component" value="Unassembled WGS sequence"/>
</dbReference>
<evidence type="ECO:0000313" key="5">
    <source>
        <dbReference type="EMBL" id="OAG18894.1"/>
    </source>
</evidence>
<dbReference type="InterPro" id="IPR036291">
    <property type="entry name" value="NAD(P)-bd_dom_sf"/>
</dbReference>
<dbReference type="InterPro" id="IPR020904">
    <property type="entry name" value="Sc_DH/Rdtase_CS"/>
</dbReference>
<dbReference type="GO" id="GO:0016616">
    <property type="term" value="F:oxidoreductase activity, acting on the CH-OH group of donors, NAD or NADP as acceptor"/>
    <property type="evidence" value="ECO:0007669"/>
    <property type="project" value="TreeGrafter"/>
</dbReference>